<keyword evidence="1" id="KW-0472">Membrane</keyword>
<dbReference type="RefSeq" id="WP_086041813.1">
    <property type="nucleotide sequence ID" value="NZ_CBCRZA010000003.1"/>
</dbReference>
<dbReference type="AlphaFoldDB" id="A0A1W7A929"/>
<gene>
    <name evidence="2" type="primary">tag</name>
    <name evidence="2" type="ORF">MCCS_04640</name>
</gene>
<dbReference type="InterPro" id="IPR011257">
    <property type="entry name" value="DNA_glycosylase"/>
</dbReference>
<keyword evidence="1" id="KW-1133">Transmembrane helix</keyword>
<dbReference type="Gene3D" id="1.10.340.30">
    <property type="entry name" value="Hypothetical protein, domain 2"/>
    <property type="match status" value="1"/>
</dbReference>
<dbReference type="GO" id="GO:0006284">
    <property type="term" value="P:base-excision repair"/>
    <property type="evidence" value="ECO:0007669"/>
    <property type="project" value="InterPro"/>
</dbReference>
<dbReference type="OrthoDB" id="9807664at2"/>
<protein>
    <submittedName>
        <fullName evidence="2">DNA-3-methyladenine glycosylase 1</fullName>
        <ecNumber evidence="2">3.2.2.20</ecNumber>
    </submittedName>
</protein>
<dbReference type="Proteomes" id="UP000194154">
    <property type="component" value="Chromosome"/>
</dbReference>
<dbReference type="InterPro" id="IPR005019">
    <property type="entry name" value="Adenine_glyco"/>
</dbReference>
<evidence type="ECO:0000313" key="3">
    <source>
        <dbReference type="Proteomes" id="UP000194154"/>
    </source>
</evidence>
<accession>A0A1W7A929</accession>
<dbReference type="InterPro" id="IPR052891">
    <property type="entry name" value="DNA-3mA_glycosylase"/>
</dbReference>
<dbReference type="SUPFAM" id="SSF48150">
    <property type="entry name" value="DNA-glycosylase"/>
    <property type="match status" value="1"/>
</dbReference>
<dbReference type="EMBL" id="CP021059">
    <property type="protein sequence ID" value="ARQ06127.1"/>
    <property type="molecule type" value="Genomic_DNA"/>
</dbReference>
<name>A0A1W7A929_9STAP</name>
<keyword evidence="1" id="KW-0812">Transmembrane</keyword>
<dbReference type="EC" id="3.2.2.20" evidence="2"/>
<dbReference type="GO" id="GO:0008725">
    <property type="term" value="F:DNA-3-methyladenine glycosylase activity"/>
    <property type="evidence" value="ECO:0007669"/>
    <property type="project" value="UniProtKB-EC"/>
</dbReference>
<reference evidence="2 3" key="1">
    <citation type="journal article" date="2017" name="Int. J. Syst. Evol. Microbiol.">
        <title>Macrococcus canis sp. nov., a skin bacterium associated with infections in dogs.</title>
        <authorList>
            <person name="Gobeli Brawand S."/>
            <person name="Cotting K."/>
            <person name="Gomez-Sanz E."/>
            <person name="Collaud A."/>
            <person name="Thomann A."/>
            <person name="Brodard I."/>
            <person name="Rodriguez-Campos S."/>
            <person name="Strauss C."/>
            <person name="Perreten V."/>
        </authorList>
    </citation>
    <scope>NUCLEOTIDE SEQUENCE [LARGE SCALE GENOMIC DNA]</scope>
    <source>
        <strain evidence="2 3">KM45013</strain>
    </source>
</reference>
<dbReference type="Pfam" id="PF03352">
    <property type="entry name" value="Adenine_glyco"/>
    <property type="match status" value="1"/>
</dbReference>
<organism evidence="2 3">
    <name type="scientific">Macrococcoides canis</name>
    <dbReference type="NCBI Taxonomy" id="1855823"/>
    <lineage>
        <taxon>Bacteria</taxon>
        <taxon>Bacillati</taxon>
        <taxon>Bacillota</taxon>
        <taxon>Bacilli</taxon>
        <taxon>Bacillales</taxon>
        <taxon>Staphylococcaceae</taxon>
        <taxon>Macrococcoides</taxon>
    </lineage>
</organism>
<dbReference type="KEGG" id="mcak:MCCS_04640"/>
<keyword evidence="2" id="KW-0326">Glycosidase</keyword>
<dbReference type="GeneID" id="35294607"/>
<dbReference type="PANTHER" id="PTHR30037">
    <property type="entry name" value="DNA-3-METHYLADENINE GLYCOSYLASE 1"/>
    <property type="match status" value="1"/>
</dbReference>
<feature type="transmembrane region" description="Helical" evidence="1">
    <location>
        <begin position="152"/>
        <end position="171"/>
    </location>
</feature>
<evidence type="ECO:0000313" key="2">
    <source>
        <dbReference type="EMBL" id="ARQ06127.1"/>
    </source>
</evidence>
<dbReference type="STRING" id="1855823.MCCS_04640"/>
<proteinExistence type="predicted"/>
<sequence length="176" mass="20641">MRHTWADAHPLLTTYYENEWQIESHDDRYLFEMLVLEGMQAGLSWLTILKRREAMRSALDNFDYATIAEYDEDDFERLMNDEGMIRNRLKVRSIMSNAQAFMKVRAQYGTFDSYIWHFTDGKPVVSYFEDEAEIPTDNALSQQISKDLKKRGFKFVGPVIIYGYLGAIGIIQDKLK</sequence>
<evidence type="ECO:0000256" key="1">
    <source>
        <dbReference type="SAM" id="Phobius"/>
    </source>
</evidence>
<dbReference type="PANTHER" id="PTHR30037:SF4">
    <property type="entry name" value="DNA-3-METHYLADENINE GLYCOSYLASE I"/>
    <property type="match status" value="1"/>
</dbReference>
<keyword evidence="2" id="KW-0378">Hydrolase</keyword>
<keyword evidence="3" id="KW-1185">Reference proteome</keyword>